<evidence type="ECO:0000313" key="2">
    <source>
        <dbReference type="Proteomes" id="UP001430306"/>
    </source>
</evidence>
<gene>
    <name evidence="1" type="ORF">LOC71_20035</name>
</gene>
<dbReference type="InterPro" id="IPR006311">
    <property type="entry name" value="TAT_signal"/>
</dbReference>
<comment type="caution">
    <text evidence="1">The sequence shown here is derived from an EMBL/GenBank/DDBJ whole genome shotgun (WGS) entry which is preliminary data.</text>
</comment>
<keyword evidence="2" id="KW-1185">Reference proteome</keyword>
<dbReference type="Pfam" id="PF07586">
    <property type="entry name" value="HXXSHH"/>
    <property type="match status" value="1"/>
</dbReference>
<reference evidence="1" key="1">
    <citation type="submission" date="2021-11" db="EMBL/GenBank/DDBJ databases">
        <title>Genome sequence.</title>
        <authorList>
            <person name="Sun Q."/>
        </authorList>
    </citation>
    <scope>NUCLEOTIDE SEQUENCE</scope>
    <source>
        <strain evidence="1">JC740</strain>
    </source>
</reference>
<dbReference type="RefSeq" id="WP_230276289.1">
    <property type="nucleotide sequence ID" value="NZ_JAJKFW010000057.1"/>
</dbReference>
<dbReference type="Proteomes" id="UP001430306">
    <property type="component" value="Unassembled WGS sequence"/>
</dbReference>
<accession>A0ABS8NLZ0</accession>
<proteinExistence type="predicted"/>
<dbReference type="EMBL" id="JAJKFW010000057">
    <property type="protein sequence ID" value="MCC9644570.1"/>
    <property type="molecule type" value="Genomic_DNA"/>
</dbReference>
<evidence type="ECO:0000313" key="1">
    <source>
        <dbReference type="EMBL" id="MCC9644570.1"/>
    </source>
</evidence>
<sequence length="430" mass="47364">MKTKTFLPNQALSRRTVLRGAGVTMALPWLDSMVPAFGAESKKASTSPRRFVGISNSLGFHAPFLFPAESGRDYEMTRYLQPIEDLRDQFTVISGVSHPGVGGGHKAEPCILSAAPYSGSNFRNTISLDQRMVRDLGGETRFPSLVLNSAGTTSTSYTANGSMIPPINSPQQLFAQLFIDESPAARKAQKQRIREGRSIMDLVAAEAKAMQRRVGPSDRDKLDAYFTSVRDLEKRLVMNQGWAERLKPKVDEKAPDPVTDNSHTVAKQSAMHDVIYLAIQTDSTRFITMHTDGGGERVPLQGVDQGYHQLSHHGRDEDKITQLGIIEDAQMVSWGNLVRRLHETPEGDGTLLDRTMMLLTSNLGNASSHDTKNMPVVFAGGGFQHGQHLAFDRRNNYPLPNLFTSMLQRMGLEVDAFASATGTMRGLEFA</sequence>
<dbReference type="InterPro" id="IPR011447">
    <property type="entry name" value="DUF1552"/>
</dbReference>
<name>A0ABS8NLZ0_9BACT</name>
<protein>
    <submittedName>
        <fullName evidence="1">DUF1552 domain-containing protein</fullName>
    </submittedName>
</protein>
<organism evidence="1 2">
    <name type="scientific">Rhodopirellula halodulae</name>
    <dbReference type="NCBI Taxonomy" id="2894198"/>
    <lineage>
        <taxon>Bacteria</taxon>
        <taxon>Pseudomonadati</taxon>
        <taxon>Planctomycetota</taxon>
        <taxon>Planctomycetia</taxon>
        <taxon>Pirellulales</taxon>
        <taxon>Pirellulaceae</taxon>
        <taxon>Rhodopirellula</taxon>
    </lineage>
</organism>
<dbReference type="PROSITE" id="PS51318">
    <property type="entry name" value="TAT"/>
    <property type="match status" value="1"/>
</dbReference>